<reference evidence="1 2" key="1">
    <citation type="journal article" date="2012" name="Science">
        <title>The Paleozoic origin of enzymatic lignin decomposition reconstructed from 31 fungal genomes.</title>
        <authorList>
            <person name="Floudas D."/>
            <person name="Binder M."/>
            <person name="Riley R."/>
            <person name="Barry K."/>
            <person name="Blanchette R.A."/>
            <person name="Henrissat B."/>
            <person name="Martinez A.T."/>
            <person name="Otillar R."/>
            <person name="Spatafora J.W."/>
            <person name="Yadav J.S."/>
            <person name="Aerts A."/>
            <person name="Benoit I."/>
            <person name="Boyd A."/>
            <person name="Carlson A."/>
            <person name="Copeland A."/>
            <person name="Coutinho P.M."/>
            <person name="de Vries R.P."/>
            <person name="Ferreira P."/>
            <person name="Findley K."/>
            <person name="Foster B."/>
            <person name="Gaskell J."/>
            <person name="Glotzer D."/>
            <person name="Gorecki P."/>
            <person name="Heitman J."/>
            <person name="Hesse C."/>
            <person name="Hori C."/>
            <person name="Igarashi K."/>
            <person name="Jurgens J.A."/>
            <person name="Kallen N."/>
            <person name="Kersten P."/>
            <person name="Kohler A."/>
            <person name="Kuees U."/>
            <person name="Kumar T.K.A."/>
            <person name="Kuo A."/>
            <person name="LaButti K."/>
            <person name="Larrondo L.F."/>
            <person name="Lindquist E."/>
            <person name="Ling A."/>
            <person name="Lombard V."/>
            <person name="Lucas S."/>
            <person name="Lundell T."/>
            <person name="Martin R."/>
            <person name="McLaughlin D.J."/>
            <person name="Morgenstern I."/>
            <person name="Morin E."/>
            <person name="Murat C."/>
            <person name="Nagy L.G."/>
            <person name="Nolan M."/>
            <person name="Ohm R.A."/>
            <person name="Patyshakuliyeva A."/>
            <person name="Rokas A."/>
            <person name="Ruiz-Duenas F.J."/>
            <person name="Sabat G."/>
            <person name="Salamov A."/>
            <person name="Samejima M."/>
            <person name="Schmutz J."/>
            <person name="Slot J.C."/>
            <person name="St John F."/>
            <person name="Stenlid J."/>
            <person name="Sun H."/>
            <person name="Sun S."/>
            <person name="Syed K."/>
            <person name="Tsang A."/>
            <person name="Wiebenga A."/>
            <person name="Young D."/>
            <person name="Pisabarro A."/>
            <person name="Eastwood D.C."/>
            <person name="Martin F."/>
            <person name="Cullen D."/>
            <person name="Grigoriev I.V."/>
            <person name="Hibbett D.S."/>
        </authorList>
    </citation>
    <scope>NUCLEOTIDE SEQUENCE</scope>
    <source>
        <strain evidence="2">FP-58527</strain>
    </source>
</reference>
<dbReference type="OrthoDB" id="2884736at2759"/>
<dbReference type="Proteomes" id="UP000015241">
    <property type="component" value="Unassembled WGS sequence"/>
</dbReference>
<evidence type="ECO:0000313" key="1">
    <source>
        <dbReference type="EMBL" id="EPS94119.1"/>
    </source>
</evidence>
<accession>S8F5B1</accession>
<dbReference type="EMBL" id="KE504244">
    <property type="protein sequence ID" value="EPS94119.1"/>
    <property type="molecule type" value="Genomic_DNA"/>
</dbReference>
<name>S8F5B1_FOMSC</name>
<dbReference type="AlphaFoldDB" id="S8F5B1"/>
<dbReference type="HOGENOM" id="CLU_640990_0_0_1"/>
<sequence length="431" mass="47644">MAVTLSTPVLLPCDAQQIQVNHPYIITYNDCCVDIWHSPGPDGHMLHVVRLQYPVPYPGRKNPSFTGSLNTIVDADRQLVIVPIKGSDDFPAALWIFNLRDGKLLRKIELLGTLPNEPLTYRDGRVLVMVADEKSDASRLRMSVLICDTQSGSLEGGIRIPDHLAERERKRVAEASIIWPAFITPDFDIIATSSGAWESTMEVLRYPTSRDMDYPQPDASFQLEESIADGDEISPMCSTDLDAETFVLAVYEGTGNLPQGNQCQNAFHAIDSRSMTVRWSAPTVWGQIDRIWYVPSVNAIIAIGKHNTGEKWGGDGSLWTTTVVLLDPTTGTQRRLETIHHGAQGTPVKHCAVTPGAHDPTLVVVFEDGTICAVSVDSFVKAGLPREEHRLETQKLVDESCTVEWALLAEKAVFLSVARVDGGRNIRYISW</sequence>
<evidence type="ECO:0000313" key="2">
    <source>
        <dbReference type="Proteomes" id="UP000015241"/>
    </source>
</evidence>
<dbReference type="SUPFAM" id="SSF50998">
    <property type="entry name" value="Quinoprotein alcohol dehydrogenase-like"/>
    <property type="match status" value="1"/>
</dbReference>
<dbReference type="eggNOG" id="ENOG502RCZZ">
    <property type="taxonomic scope" value="Eukaryota"/>
</dbReference>
<dbReference type="InParanoid" id="S8F5B1"/>
<organism evidence="1 2">
    <name type="scientific">Fomitopsis schrenkii</name>
    <name type="common">Brown rot fungus</name>
    <dbReference type="NCBI Taxonomy" id="2126942"/>
    <lineage>
        <taxon>Eukaryota</taxon>
        <taxon>Fungi</taxon>
        <taxon>Dikarya</taxon>
        <taxon>Basidiomycota</taxon>
        <taxon>Agaricomycotina</taxon>
        <taxon>Agaricomycetes</taxon>
        <taxon>Polyporales</taxon>
        <taxon>Fomitopsis</taxon>
    </lineage>
</organism>
<dbReference type="InterPro" id="IPR011047">
    <property type="entry name" value="Quinoprotein_ADH-like_sf"/>
</dbReference>
<proteinExistence type="predicted"/>
<keyword evidence="2" id="KW-1185">Reference proteome</keyword>
<gene>
    <name evidence="1" type="ORF">FOMPIDRAFT_1055364</name>
</gene>
<protein>
    <submittedName>
        <fullName evidence="1">Uncharacterized protein</fullName>
    </submittedName>
</protein>